<keyword evidence="2 6" id="KW-0812">Transmembrane</keyword>
<comment type="subcellular location">
    <subcellularLocation>
        <location evidence="1">Mitochondrion membrane</location>
    </subcellularLocation>
</comment>
<dbReference type="PANTHER" id="PTHR12297">
    <property type="entry name" value="HYPOXIA-INDUCBILE GENE 1 HIG1 -RELATED"/>
    <property type="match status" value="1"/>
</dbReference>
<feature type="region of interest" description="Disordered" evidence="5">
    <location>
        <begin position="1"/>
        <end position="21"/>
    </location>
</feature>
<feature type="transmembrane region" description="Helical" evidence="6">
    <location>
        <begin position="79"/>
        <end position="99"/>
    </location>
</feature>
<evidence type="ECO:0000313" key="8">
    <source>
        <dbReference type="EMBL" id="KAK7110183.1"/>
    </source>
</evidence>
<evidence type="ECO:0000256" key="6">
    <source>
        <dbReference type="SAM" id="Phobius"/>
    </source>
</evidence>
<keyword evidence="4 6" id="KW-0472">Membrane</keyword>
<feature type="transmembrane region" description="Helical" evidence="6">
    <location>
        <begin position="48"/>
        <end position="67"/>
    </location>
</feature>
<keyword evidence="3 6" id="KW-1133">Transmembrane helix</keyword>
<evidence type="ECO:0000256" key="1">
    <source>
        <dbReference type="ARBA" id="ARBA00004325"/>
    </source>
</evidence>
<dbReference type="Gene3D" id="6.10.140.1320">
    <property type="match status" value="1"/>
</dbReference>
<evidence type="ECO:0000256" key="3">
    <source>
        <dbReference type="ARBA" id="ARBA00022989"/>
    </source>
</evidence>
<dbReference type="GO" id="GO:0097250">
    <property type="term" value="P:mitochondrial respirasome assembly"/>
    <property type="evidence" value="ECO:0007669"/>
    <property type="project" value="TreeGrafter"/>
</dbReference>
<dbReference type="PANTHER" id="PTHR12297:SF18">
    <property type="entry name" value="HIG1 DOMAIN FAMILY MEMBER 2A"/>
    <property type="match status" value="1"/>
</dbReference>
<evidence type="ECO:0000256" key="4">
    <source>
        <dbReference type="ARBA" id="ARBA00023136"/>
    </source>
</evidence>
<dbReference type="InterPro" id="IPR007667">
    <property type="entry name" value="Hypoxia_induced_domain"/>
</dbReference>
<keyword evidence="9" id="KW-1185">Reference proteome</keyword>
<evidence type="ECO:0000313" key="9">
    <source>
        <dbReference type="Proteomes" id="UP001374579"/>
    </source>
</evidence>
<evidence type="ECO:0000256" key="2">
    <source>
        <dbReference type="ARBA" id="ARBA00022692"/>
    </source>
</evidence>
<reference evidence="8 9" key="1">
    <citation type="submission" date="2024-02" db="EMBL/GenBank/DDBJ databases">
        <title>Chromosome-scale genome assembly of the rough periwinkle Littorina saxatilis.</title>
        <authorList>
            <person name="De Jode A."/>
            <person name="Faria R."/>
            <person name="Formenti G."/>
            <person name="Sims Y."/>
            <person name="Smith T.P."/>
            <person name="Tracey A."/>
            <person name="Wood J.M.D."/>
            <person name="Zagrodzka Z.B."/>
            <person name="Johannesson K."/>
            <person name="Butlin R.K."/>
            <person name="Leder E.H."/>
        </authorList>
    </citation>
    <scope>NUCLEOTIDE SEQUENCE [LARGE SCALE GENOMIC DNA]</scope>
    <source>
        <strain evidence="8">Snail1</strain>
        <tissue evidence="8">Muscle</tissue>
    </source>
</reference>
<dbReference type="InterPro" id="IPR050355">
    <property type="entry name" value="RCF1"/>
</dbReference>
<dbReference type="PROSITE" id="PS51503">
    <property type="entry name" value="HIG1"/>
    <property type="match status" value="1"/>
</dbReference>
<feature type="domain" description="HIG1" evidence="7">
    <location>
        <begin position="20"/>
        <end position="105"/>
    </location>
</feature>
<dbReference type="Pfam" id="PF04588">
    <property type="entry name" value="HIG_1_N"/>
    <property type="match status" value="1"/>
</dbReference>
<dbReference type="GO" id="GO:0031966">
    <property type="term" value="C:mitochondrial membrane"/>
    <property type="evidence" value="ECO:0007669"/>
    <property type="project" value="UniProtKB-SubCell"/>
</dbReference>
<accession>A0AAN9BQB8</accession>
<dbReference type="Proteomes" id="UP001374579">
    <property type="component" value="Unassembled WGS sequence"/>
</dbReference>
<proteinExistence type="predicted"/>
<dbReference type="EMBL" id="JBAMIC010000003">
    <property type="protein sequence ID" value="KAK7110183.1"/>
    <property type="molecule type" value="Genomic_DNA"/>
</dbReference>
<gene>
    <name evidence="8" type="ORF">V1264_014103</name>
</gene>
<comment type="caution">
    <text evidence="8">The sequence shown here is derived from an EMBL/GenBank/DDBJ whole genome shotgun (WGS) entry which is preliminary data.</text>
</comment>
<sequence>MASTGSDVEKGKNMGQEDFTYLPPPREVFYREEGVKEKFIRKTKENPFVPLGVVITTFALSYGLWQMKTGNKRMSQKMMRLRIFGQGFTVVAVLAGVAYGNAGKK</sequence>
<organism evidence="8 9">
    <name type="scientific">Littorina saxatilis</name>
    <dbReference type="NCBI Taxonomy" id="31220"/>
    <lineage>
        <taxon>Eukaryota</taxon>
        <taxon>Metazoa</taxon>
        <taxon>Spiralia</taxon>
        <taxon>Lophotrochozoa</taxon>
        <taxon>Mollusca</taxon>
        <taxon>Gastropoda</taxon>
        <taxon>Caenogastropoda</taxon>
        <taxon>Littorinimorpha</taxon>
        <taxon>Littorinoidea</taxon>
        <taxon>Littorinidae</taxon>
        <taxon>Littorina</taxon>
    </lineage>
</organism>
<evidence type="ECO:0000256" key="5">
    <source>
        <dbReference type="SAM" id="MobiDB-lite"/>
    </source>
</evidence>
<protein>
    <recommendedName>
        <fullName evidence="7">HIG1 domain-containing protein</fullName>
    </recommendedName>
</protein>
<name>A0AAN9BQB8_9CAEN</name>
<evidence type="ECO:0000259" key="7">
    <source>
        <dbReference type="PROSITE" id="PS51503"/>
    </source>
</evidence>
<dbReference type="AlphaFoldDB" id="A0AAN9BQB8"/>